<name>A0AAE0Y2F5_9GAST</name>
<organism evidence="1 2">
    <name type="scientific">Elysia crispata</name>
    <name type="common">lettuce slug</name>
    <dbReference type="NCBI Taxonomy" id="231223"/>
    <lineage>
        <taxon>Eukaryota</taxon>
        <taxon>Metazoa</taxon>
        <taxon>Spiralia</taxon>
        <taxon>Lophotrochozoa</taxon>
        <taxon>Mollusca</taxon>
        <taxon>Gastropoda</taxon>
        <taxon>Heterobranchia</taxon>
        <taxon>Euthyneura</taxon>
        <taxon>Panpulmonata</taxon>
        <taxon>Sacoglossa</taxon>
        <taxon>Placobranchoidea</taxon>
        <taxon>Plakobranchidae</taxon>
        <taxon>Elysia</taxon>
    </lineage>
</organism>
<reference evidence="1" key="1">
    <citation type="journal article" date="2023" name="G3 (Bethesda)">
        <title>A reference genome for the long-term kleptoplast-retaining sea slug Elysia crispata morphotype clarki.</title>
        <authorList>
            <person name="Eastman K.E."/>
            <person name="Pendleton A.L."/>
            <person name="Shaikh M.A."/>
            <person name="Suttiyut T."/>
            <person name="Ogas R."/>
            <person name="Tomko P."/>
            <person name="Gavelis G."/>
            <person name="Widhalm J.R."/>
            <person name="Wisecaver J.H."/>
        </authorList>
    </citation>
    <scope>NUCLEOTIDE SEQUENCE</scope>
    <source>
        <strain evidence="1">ECLA1</strain>
    </source>
</reference>
<comment type="caution">
    <text evidence="1">The sequence shown here is derived from an EMBL/GenBank/DDBJ whole genome shotgun (WGS) entry which is preliminary data.</text>
</comment>
<accession>A0AAE0Y2F5</accession>
<dbReference type="Proteomes" id="UP001283361">
    <property type="component" value="Unassembled WGS sequence"/>
</dbReference>
<evidence type="ECO:0000313" key="2">
    <source>
        <dbReference type="Proteomes" id="UP001283361"/>
    </source>
</evidence>
<sequence length="124" mass="13731">MYLRTTARHPSRDVAAVAGVWPLDPAVWREIQPGHRTRQDETGGQHTQIDHGGYRLRSLSHPIYRSTVTPCLAETTNFSITFPGDLVEALITAATGNLDDVKSTKQHSDTGTLCREHGLIQQTQ</sequence>
<proteinExistence type="predicted"/>
<dbReference type="EMBL" id="JAWDGP010007140">
    <property type="protein sequence ID" value="KAK3729514.1"/>
    <property type="molecule type" value="Genomic_DNA"/>
</dbReference>
<dbReference type="AlphaFoldDB" id="A0AAE0Y2F5"/>
<evidence type="ECO:0000313" key="1">
    <source>
        <dbReference type="EMBL" id="KAK3729514.1"/>
    </source>
</evidence>
<keyword evidence="2" id="KW-1185">Reference proteome</keyword>
<protein>
    <submittedName>
        <fullName evidence="1">Uncharacterized protein</fullName>
    </submittedName>
</protein>
<gene>
    <name evidence="1" type="ORF">RRG08_044029</name>
</gene>